<comment type="caution">
    <text evidence="1">The sequence shown here is derived from an EMBL/GenBank/DDBJ whole genome shotgun (WGS) entry which is preliminary data.</text>
</comment>
<name>Q7RKR0_PLAYO</name>
<sequence>MLRDIISPFFFFLSFEQINNYTGFHSRVLFVDILAMCLYIATKPNDIPPTENH</sequence>
<evidence type="ECO:0000313" key="1">
    <source>
        <dbReference type="EMBL" id="EAA22336.1"/>
    </source>
</evidence>
<organism evidence="1 2">
    <name type="scientific">Plasmodium yoelii yoelii</name>
    <dbReference type="NCBI Taxonomy" id="73239"/>
    <lineage>
        <taxon>Eukaryota</taxon>
        <taxon>Sar</taxon>
        <taxon>Alveolata</taxon>
        <taxon>Apicomplexa</taxon>
        <taxon>Aconoidasida</taxon>
        <taxon>Haemosporida</taxon>
        <taxon>Plasmodiidae</taxon>
        <taxon>Plasmodium</taxon>
        <taxon>Plasmodium (Vinckeia)</taxon>
    </lineage>
</organism>
<keyword evidence="2" id="KW-1185">Reference proteome</keyword>
<protein>
    <submittedName>
        <fullName evidence="1">Uncharacterized protein</fullName>
    </submittedName>
</protein>
<reference evidence="1 2" key="1">
    <citation type="journal article" date="2002" name="Nature">
        <title>Genome sequence and comparative analysis of the model rodent malaria parasite Plasmodium yoelii yoelii.</title>
        <authorList>
            <person name="Carlton J.M."/>
            <person name="Angiuoli S.V."/>
            <person name="Suh B.B."/>
            <person name="Kooij T.W."/>
            <person name="Pertea M."/>
            <person name="Silva J.C."/>
            <person name="Ermolaeva M.D."/>
            <person name="Allen J.E."/>
            <person name="Selengut J.D."/>
            <person name="Koo H.L."/>
            <person name="Peterson J.D."/>
            <person name="Pop M."/>
            <person name="Kosack D.S."/>
            <person name="Shumway M.F."/>
            <person name="Bidwell S.L."/>
            <person name="Shallom S.J."/>
            <person name="van Aken S.E."/>
            <person name="Riedmuller S.B."/>
            <person name="Feldblyum T.V."/>
            <person name="Cho J.K."/>
            <person name="Quackenbush J."/>
            <person name="Sedegah M."/>
            <person name="Shoaibi A."/>
            <person name="Cummings L.M."/>
            <person name="Florens L."/>
            <person name="Yates J.R."/>
            <person name="Raine J.D."/>
            <person name="Sinden R.E."/>
            <person name="Harris M.A."/>
            <person name="Cunningham D.A."/>
            <person name="Preiser P.R."/>
            <person name="Bergman L.W."/>
            <person name="Vaidya A.B."/>
            <person name="van Lin L.H."/>
            <person name="Janse C.J."/>
            <person name="Waters A.P."/>
            <person name="Smith H.O."/>
            <person name="White O.R."/>
            <person name="Salzberg S.L."/>
            <person name="Venter J.C."/>
            <person name="Fraser C.M."/>
            <person name="Hoffman S.L."/>
            <person name="Gardner M.J."/>
            <person name="Carucci D.J."/>
        </authorList>
    </citation>
    <scope>NUCLEOTIDE SEQUENCE [LARGE SCALE GENOMIC DNA]</scope>
    <source>
        <strain evidence="1 2">17XNL</strain>
    </source>
</reference>
<evidence type="ECO:0000313" key="2">
    <source>
        <dbReference type="Proteomes" id="UP000008553"/>
    </source>
</evidence>
<dbReference type="AlphaFoldDB" id="Q7RKR0"/>
<dbReference type="EMBL" id="AABL01000793">
    <property type="protein sequence ID" value="EAA22336.1"/>
    <property type="molecule type" value="Genomic_DNA"/>
</dbReference>
<accession>Q7RKR0</accession>
<gene>
    <name evidence="1" type="ORF">PY02840</name>
</gene>
<dbReference type="PaxDb" id="73239-Q7RKR0"/>
<dbReference type="InParanoid" id="Q7RKR0"/>
<proteinExistence type="predicted"/>
<dbReference type="Proteomes" id="UP000008553">
    <property type="component" value="Unassembled WGS sequence"/>
</dbReference>